<evidence type="ECO:0000313" key="1">
    <source>
        <dbReference type="EMBL" id="MDO7882365.1"/>
    </source>
</evidence>
<protein>
    <submittedName>
        <fullName evidence="1">Oligoribonuclease</fullName>
    </submittedName>
</protein>
<keyword evidence="2" id="KW-1185">Reference proteome</keyword>
<sequence>MSGTPELTRGDEYVVFYSGGPYSGQSDTRISTDGSWDDEVTVIAAVDGKETQLVYSNPVAHLVGSQVQVTYSWDQPDSEPLEALDERNDD</sequence>
<name>A0ABT9BMZ1_9MICO</name>
<comment type="caution">
    <text evidence="1">The sequence shown here is derived from an EMBL/GenBank/DDBJ whole genome shotgun (WGS) entry which is preliminary data.</text>
</comment>
<proteinExistence type="predicted"/>
<reference evidence="1 2" key="1">
    <citation type="submission" date="2023-07" db="EMBL/GenBank/DDBJ databases">
        <title>Protaetiibacter sp. nov WY-16 isolated from soil.</title>
        <authorList>
            <person name="Liu B."/>
            <person name="Wan Y."/>
        </authorList>
    </citation>
    <scope>NUCLEOTIDE SEQUENCE [LARGE SCALE GENOMIC DNA]</scope>
    <source>
        <strain evidence="1 2">WY-16</strain>
    </source>
</reference>
<dbReference type="EMBL" id="JAUQUB010000001">
    <property type="protein sequence ID" value="MDO7882365.1"/>
    <property type="molecule type" value="Genomic_DNA"/>
</dbReference>
<accession>A0ABT9BMZ1</accession>
<organism evidence="1 2">
    <name type="scientific">Antiquaquibacter soli</name>
    <dbReference type="NCBI Taxonomy" id="3064523"/>
    <lineage>
        <taxon>Bacteria</taxon>
        <taxon>Bacillati</taxon>
        <taxon>Actinomycetota</taxon>
        <taxon>Actinomycetes</taxon>
        <taxon>Micrococcales</taxon>
        <taxon>Microbacteriaceae</taxon>
        <taxon>Antiquaquibacter</taxon>
    </lineage>
</organism>
<gene>
    <name evidence="1" type="ORF">Q5716_09035</name>
</gene>
<dbReference type="RefSeq" id="WP_305002743.1">
    <property type="nucleotide sequence ID" value="NZ_JAUQUB010000001.1"/>
</dbReference>
<evidence type="ECO:0000313" key="2">
    <source>
        <dbReference type="Proteomes" id="UP001241072"/>
    </source>
</evidence>
<dbReference type="Proteomes" id="UP001241072">
    <property type="component" value="Unassembled WGS sequence"/>
</dbReference>